<accession>A0A1G7HRT7</accession>
<dbReference type="PANTHER" id="PTHR43755">
    <property type="match status" value="1"/>
</dbReference>
<evidence type="ECO:0000313" key="2">
    <source>
        <dbReference type="EMBL" id="SDF02729.1"/>
    </source>
</evidence>
<evidence type="ECO:0000259" key="1">
    <source>
        <dbReference type="Pfam" id="PF07992"/>
    </source>
</evidence>
<protein>
    <submittedName>
        <fullName evidence="2">Sulfide:quinone oxidoreductase</fullName>
    </submittedName>
</protein>
<feature type="domain" description="FAD/NAD(P)-binding" evidence="1">
    <location>
        <begin position="6"/>
        <end position="138"/>
    </location>
</feature>
<dbReference type="PANTHER" id="PTHR43755:SF1">
    <property type="entry name" value="FAD-DEPENDENT PYRIDINE NUCLEOTIDE-DISULPHIDE OXIDOREDUCTASE"/>
    <property type="match status" value="1"/>
</dbReference>
<name>A0A1G7HRT7_9FLAO</name>
<dbReference type="Proteomes" id="UP000199109">
    <property type="component" value="Unassembled WGS sequence"/>
</dbReference>
<dbReference type="InterPro" id="IPR052541">
    <property type="entry name" value="SQRD"/>
</dbReference>
<dbReference type="Pfam" id="PF07992">
    <property type="entry name" value="Pyr_redox_2"/>
    <property type="match status" value="1"/>
</dbReference>
<dbReference type="AlphaFoldDB" id="A0A1G7HRT7"/>
<dbReference type="Gene3D" id="3.50.50.60">
    <property type="entry name" value="FAD/NAD(P)-binding domain"/>
    <property type="match status" value="2"/>
</dbReference>
<reference evidence="2 3" key="1">
    <citation type="submission" date="2016-10" db="EMBL/GenBank/DDBJ databases">
        <authorList>
            <person name="de Groot N.N."/>
        </authorList>
    </citation>
    <scope>NUCLEOTIDE SEQUENCE [LARGE SCALE GENOMIC DNA]</scope>
    <source>
        <strain evidence="2 3">DSM 23421</strain>
    </source>
</reference>
<dbReference type="OrthoDB" id="9781621at2"/>
<dbReference type="EMBL" id="FNAO01000010">
    <property type="protein sequence ID" value="SDF02729.1"/>
    <property type="molecule type" value="Genomic_DNA"/>
</dbReference>
<gene>
    <name evidence="2" type="ORF">SAMN05421636_11013</name>
</gene>
<proteinExistence type="predicted"/>
<dbReference type="STRING" id="641691.SAMN05421636_11013"/>
<organism evidence="2 3">
    <name type="scientific">Pricia antarctica</name>
    <dbReference type="NCBI Taxonomy" id="641691"/>
    <lineage>
        <taxon>Bacteria</taxon>
        <taxon>Pseudomonadati</taxon>
        <taxon>Bacteroidota</taxon>
        <taxon>Flavobacteriia</taxon>
        <taxon>Flavobacteriales</taxon>
        <taxon>Flavobacteriaceae</taxon>
        <taxon>Pricia</taxon>
    </lineage>
</organism>
<dbReference type="RefSeq" id="WP_091873115.1">
    <property type="nucleotide sequence ID" value="NZ_FNAO01000010.1"/>
</dbReference>
<dbReference type="GO" id="GO:0016491">
    <property type="term" value="F:oxidoreductase activity"/>
    <property type="evidence" value="ECO:0007669"/>
    <property type="project" value="InterPro"/>
</dbReference>
<dbReference type="SUPFAM" id="SSF51905">
    <property type="entry name" value="FAD/NAD(P)-binding domain"/>
    <property type="match status" value="2"/>
</dbReference>
<sequence>MKAKPNVLVLGCNFAGLTVARYLHHEAKDAIKITVIDRKNYVNFIPNIPIEVFNNNDPADNLEFSFLKFLKKDGTSFIQAEIEEIDAANKKVYFTPNERNGSAKESISYDYLVVAVGCKLSFDKIEGFAEYGHTFSDTYYGNKIRKFLHNDYKGGPIVIGSDRFIQGQSPKLPKIPTALAACEGPPVELAFSLADWLEHHKLGDAKKITLFTPAEVIAEDAGKKILDQLLPMVTKMGYGYKNNTIGIKKLTKDAIEFKDGSSLEAELKIIFPNWEPHHFLKNQPFTDDQGFVITDFYMRNPDYPEIFAVGDAAAVTVPKLGSLGHMEAEIAAKVIASEVLNTEDKSEIKPLSPMVLCFGDMGNHKGFYMHTNEWWGGDISILKMGYTPYVLKMGFKNMYYTLGGKVPSWGMPLSELIGDHTLI</sequence>
<evidence type="ECO:0000313" key="3">
    <source>
        <dbReference type="Proteomes" id="UP000199109"/>
    </source>
</evidence>
<dbReference type="InterPro" id="IPR036188">
    <property type="entry name" value="FAD/NAD-bd_sf"/>
</dbReference>
<dbReference type="InterPro" id="IPR023753">
    <property type="entry name" value="FAD/NAD-binding_dom"/>
</dbReference>
<keyword evidence="3" id="KW-1185">Reference proteome</keyword>